<gene>
    <name evidence="2" type="ORF">CTM98_04975</name>
</gene>
<dbReference type="EMBL" id="CP024704">
    <property type="protein sequence ID" value="ATV70057.1"/>
    <property type="molecule type" value="Genomic_DNA"/>
</dbReference>
<dbReference type="AlphaFoldDB" id="A0A2D3PQY7"/>
<keyword evidence="1" id="KW-0472">Membrane</keyword>
<feature type="transmembrane region" description="Helical" evidence="1">
    <location>
        <begin position="108"/>
        <end position="129"/>
    </location>
</feature>
<feature type="transmembrane region" description="Helical" evidence="1">
    <location>
        <begin position="43"/>
        <end position="61"/>
    </location>
</feature>
<reference evidence="2 3" key="1">
    <citation type="submission" date="2017-11" db="EMBL/GenBank/DDBJ databases">
        <title>Genome sequencing of Fusobacterium periodonticum KCOM 2555.</title>
        <authorList>
            <person name="Kook J.-K."/>
            <person name="Park S.-N."/>
            <person name="Lim Y.K."/>
        </authorList>
    </citation>
    <scope>NUCLEOTIDE SEQUENCE [LARGE SCALE GENOMIC DNA]</scope>
    <source>
        <strain evidence="2 3">KCOM 2555</strain>
    </source>
</reference>
<keyword evidence="1" id="KW-1133">Transmembrane helix</keyword>
<evidence type="ECO:0000256" key="1">
    <source>
        <dbReference type="SAM" id="Phobius"/>
    </source>
</evidence>
<organism evidence="2 3">
    <name type="scientific">Fusobacterium pseudoperiodonticum</name>
    <dbReference type="NCBI Taxonomy" id="2663009"/>
    <lineage>
        <taxon>Bacteria</taxon>
        <taxon>Fusobacteriati</taxon>
        <taxon>Fusobacteriota</taxon>
        <taxon>Fusobacteriia</taxon>
        <taxon>Fusobacteriales</taxon>
        <taxon>Fusobacteriaceae</taxon>
        <taxon>Fusobacterium</taxon>
    </lineage>
</organism>
<name>A0A2D3PQY7_9FUSO</name>
<evidence type="ECO:0000313" key="2">
    <source>
        <dbReference type="EMBL" id="ATV70057.1"/>
    </source>
</evidence>
<proteinExistence type="predicted"/>
<feature type="transmembrane region" description="Helical" evidence="1">
    <location>
        <begin position="20"/>
        <end position="37"/>
    </location>
</feature>
<accession>A0A2D3PQY7</accession>
<sequence length="205" mass="24253">MSQVRGFEFKKEENKLKMSIAMFIVFLLTTLILYIFGRLNWSSIYIAFIALGIPIGCATFVDNMLEKSKEKQVNNEDSWSTNPDELVKTKKTRFSKFKGTERKDISKFAVILSIVVSYVSVYISEVFIWTKTVLENYPDTTFSYVFTDLLKNILTEEWSRKYLVMYWIFMTGFIIFIAIGYFWNKRKMAKMQKKDEEQNNNIRKS</sequence>
<protein>
    <submittedName>
        <fullName evidence="2">Uncharacterized protein</fullName>
    </submittedName>
</protein>
<dbReference type="Proteomes" id="UP000230781">
    <property type="component" value="Chromosome"/>
</dbReference>
<dbReference type="RefSeq" id="WP_100026210.1">
    <property type="nucleotide sequence ID" value="NZ_CAUSAS010000014.1"/>
</dbReference>
<feature type="transmembrane region" description="Helical" evidence="1">
    <location>
        <begin position="164"/>
        <end position="184"/>
    </location>
</feature>
<keyword evidence="1" id="KW-0812">Transmembrane</keyword>
<evidence type="ECO:0000313" key="3">
    <source>
        <dbReference type="Proteomes" id="UP000230781"/>
    </source>
</evidence>